<dbReference type="OrthoDB" id="10494968at2759"/>
<gene>
    <name evidence="2" type="ORF">BGZ97_004987</name>
</gene>
<name>A0A9P6UGN3_9FUNG</name>
<accession>A0A9P6UGN3</accession>
<keyword evidence="3" id="KW-1185">Reference proteome</keyword>
<sequence length="131" mass="14681">MARVRALQYQAHSPSDDDGFYLTLVNEVIDFAQEDKVNDVSFETEIERILARYPPPTINTTQDDEEQEAEEQGGGQGAEYQDDAQSSDEEGAVPDTLQDVLKEMREISARQARYASRMIVLIAAMEHLSVA</sequence>
<protein>
    <submittedName>
        <fullName evidence="2">Uncharacterized protein</fullName>
    </submittedName>
</protein>
<feature type="region of interest" description="Disordered" evidence="1">
    <location>
        <begin position="51"/>
        <end position="97"/>
    </location>
</feature>
<organism evidence="2 3">
    <name type="scientific">Linnemannia gamsii</name>
    <dbReference type="NCBI Taxonomy" id="64522"/>
    <lineage>
        <taxon>Eukaryota</taxon>
        <taxon>Fungi</taxon>
        <taxon>Fungi incertae sedis</taxon>
        <taxon>Mucoromycota</taxon>
        <taxon>Mortierellomycotina</taxon>
        <taxon>Mortierellomycetes</taxon>
        <taxon>Mortierellales</taxon>
        <taxon>Mortierellaceae</taxon>
        <taxon>Linnemannia</taxon>
    </lineage>
</organism>
<dbReference type="AlphaFoldDB" id="A0A9P6UGN3"/>
<evidence type="ECO:0000313" key="2">
    <source>
        <dbReference type="EMBL" id="KAG0294767.1"/>
    </source>
</evidence>
<proteinExistence type="predicted"/>
<evidence type="ECO:0000256" key="1">
    <source>
        <dbReference type="SAM" id="MobiDB-lite"/>
    </source>
</evidence>
<feature type="compositionally biased region" description="Acidic residues" evidence="1">
    <location>
        <begin position="80"/>
        <end position="92"/>
    </location>
</feature>
<evidence type="ECO:0000313" key="3">
    <source>
        <dbReference type="Proteomes" id="UP000823405"/>
    </source>
</evidence>
<feature type="compositionally biased region" description="Acidic residues" evidence="1">
    <location>
        <begin position="62"/>
        <end position="71"/>
    </location>
</feature>
<dbReference type="EMBL" id="JAAAIN010002294">
    <property type="protein sequence ID" value="KAG0294767.1"/>
    <property type="molecule type" value="Genomic_DNA"/>
</dbReference>
<reference evidence="2" key="1">
    <citation type="journal article" date="2020" name="Fungal Divers.">
        <title>Resolving the Mortierellaceae phylogeny through synthesis of multi-gene phylogenetics and phylogenomics.</title>
        <authorList>
            <person name="Vandepol N."/>
            <person name="Liber J."/>
            <person name="Desiro A."/>
            <person name="Na H."/>
            <person name="Kennedy M."/>
            <person name="Barry K."/>
            <person name="Grigoriev I.V."/>
            <person name="Miller A.N."/>
            <person name="O'Donnell K."/>
            <person name="Stajich J.E."/>
            <person name="Bonito G."/>
        </authorList>
    </citation>
    <scope>NUCLEOTIDE SEQUENCE</scope>
    <source>
        <strain evidence="2">NVP60</strain>
    </source>
</reference>
<comment type="caution">
    <text evidence="2">The sequence shown here is derived from an EMBL/GenBank/DDBJ whole genome shotgun (WGS) entry which is preliminary data.</text>
</comment>
<dbReference type="Proteomes" id="UP000823405">
    <property type="component" value="Unassembled WGS sequence"/>
</dbReference>